<evidence type="ECO:0000256" key="6">
    <source>
        <dbReference type="SAM" id="MobiDB-lite"/>
    </source>
</evidence>
<dbReference type="InterPro" id="IPR000212">
    <property type="entry name" value="DNA_helicase_UvrD/REP"/>
</dbReference>
<feature type="compositionally biased region" description="Basic and acidic residues" evidence="6">
    <location>
        <begin position="12"/>
        <end position="26"/>
    </location>
</feature>
<name>A0ABW9QTU1_9ACTN</name>
<dbReference type="PANTHER" id="PTHR11070:SF2">
    <property type="entry name" value="ATP-DEPENDENT DNA HELICASE SRS2"/>
    <property type="match status" value="1"/>
</dbReference>
<keyword evidence="3 5" id="KW-0347">Helicase</keyword>
<protein>
    <submittedName>
        <fullName evidence="8">AAA family ATPase</fullName>
    </submittedName>
</protein>
<comment type="caution">
    <text evidence="8">The sequence shown here is derived from an EMBL/GenBank/DDBJ whole genome shotgun (WGS) entry which is preliminary data.</text>
</comment>
<dbReference type="Proteomes" id="UP000437736">
    <property type="component" value="Unassembled WGS sequence"/>
</dbReference>
<evidence type="ECO:0000313" key="8">
    <source>
        <dbReference type="EMBL" id="MST32727.1"/>
    </source>
</evidence>
<dbReference type="PROSITE" id="PS51198">
    <property type="entry name" value="UVRD_HELICASE_ATP_BIND"/>
    <property type="match status" value="1"/>
</dbReference>
<feature type="binding site" evidence="5">
    <location>
        <begin position="275"/>
        <end position="282"/>
    </location>
    <ligand>
        <name>ATP</name>
        <dbReference type="ChEBI" id="CHEBI:30616"/>
    </ligand>
</feature>
<dbReference type="Pfam" id="PF00580">
    <property type="entry name" value="UvrD-helicase"/>
    <property type="match status" value="1"/>
</dbReference>
<keyword evidence="4 5" id="KW-0067">ATP-binding</keyword>
<evidence type="ECO:0000256" key="3">
    <source>
        <dbReference type="ARBA" id="ARBA00022806"/>
    </source>
</evidence>
<keyword evidence="9" id="KW-1185">Reference proteome</keyword>
<evidence type="ECO:0000259" key="7">
    <source>
        <dbReference type="PROSITE" id="PS51198"/>
    </source>
</evidence>
<dbReference type="EMBL" id="WJHE01000370">
    <property type="protein sequence ID" value="MST32727.1"/>
    <property type="molecule type" value="Genomic_DNA"/>
</dbReference>
<accession>A0ABW9QTU1</accession>
<evidence type="ECO:0000256" key="5">
    <source>
        <dbReference type="PROSITE-ProRule" id="PRU00560"/>
    </source>
</evidence>
<evidence type="ECO:0000256" key="4">
    <source>
        <dbReference type="ARBA" id="ARBA00022840"/>
    </source>
</evidence>
<dbReference type="PANTHER" id="PTHR11070">
    <property type="entry name" value="UVRD / RECB / PCRA DNA HELICASE FAMILY MEMBER"/>
    <property type="match status" value="1"/>
</dbReference>
<evidence type="ECO:0000256" key="1">
    <source>
        <dbReference type="ARBA" id="ARBA00022741"/>
    </source>
</evidence>
<keyword evidence="1 5" id="KW-0547">Nucleotide-binding</keyword>
<feature type="compositionally biased region" description="Basic residues" evidence="6">
    <location>
        <begin position="1"/>
        <end position="11"/>
    </location>
</feature>
<evidence type="ECO:0000256" key="2">
    <source>
        <dbReference type="ARBA" id="ARBA00022801"/>
    </source>
</evidence>
<evidence type="ECO:0000313" key="9">
    <source>
        <dbReference type="Proteomes" id="UP000437736"/>
    </source>
</evidence>
<gene>
    <name evidence="8" type="ORF">GHK86_08330</name>
</gene>
<reference evidence="8 9" key="1">
    <citation type="submission" date="2019-11" db="EMBL/GenBank/DDBJ databases">
        <title>Acidiferrimicrobium australis gen. nov., sp. nov., an acidophilic and obligately heterotrophic, member of the Actinobacteria that catalyses dissimilatory oxido- reduction of iron isolated from metal-rich acidic water in Chile.</title>
        <authorList>
            <person name="Gonzalez D."/>
            <person name="Huber K."/>
            <person name="Hedrich S."/>
            <person name="Rojas-Villalobos C."/>
            <person name="Quatrini R."/>
            <person name="Dinamarca M.A."/>
            <person name="Schwarz A."/>
            <person name="Canales C."/>
            <person name="Nancucheo I."/>
        </authorList>
    </citation>
    <scope>NUCLEOTIDE SEQUENCE [LARGE SCALE GENOMIC DNA]</scope>
    <source>
        <strain evidence="8 9">USS-CCA1</strain>
    </source>
</reference>
<feature type="domain" description="UvrD-like helicase ATP-binding" evidence="7">
    <location>
        <begin position="254"/>
        <end position="560"/>
    </location>
</feature>
<dbReference type="InterPro" id="IPR027417">
    <property type="entry name" value="P-loop_NTPase"/>
</dbReference>
<dbReference type="SUPFAM" id="SSF52540">
    <property type="entry name" value="P-loop containing nucleoside triphosphate hydrolases"/>
    <property type="match status" value="1"/>
</dbReference>
<sequence>MPVRTRIKQARRSAENGHMGPRDVRPRPPLPAGDRWGSVGRPGAASAWYATRSIPIDEVDVAGILRSAGVAAVHRRRPPVPEPPHLAGGRSKGLHLAVTDGGVFVVEACPWRWRRSDRGALELVDADAAVAELARDADAVEEALAATGLSPNEIRPVLISGYAEGAVFTYGRVWLAGPERLDELIHAPGQRLSAPLQATAIERLATVYAGDPTNGTEPPPAPDHYPLEAGQWSPKPLLVASVATEGRLEPWMQRLHPDQMQAVRRSHRGPALVRGASGTGKTVVAVHRAAYLAERLPGRILVTTPVRAFVGVLASQYRRLSPTTLGRVEFATLHGFALRVLADRGIACNVDGPSLESAFLRAWTRVGGLGLGAWAPPEYWREEILTVIKGRGLDSFDQYLRAARPGRSVPLPGPRRRDLWELHLAYAEELARRDLQDWYDVVLLARDSLRKEPLEPGYRAVIADEIGDVPLTGLQLLHLLVGDRTDGLLLVGDAAPSSGPGPVALREAGIDVGGRSTVMRTVYRDPGRLLEAAVAVVGVPEMDEPELPFIVPEPRSDRDGKPVRHDVAADRAAHDCRLLSRLRDDIADGVPRGEIAVLCPSARSVTHYRRLLVQEGLPVAELGRSSSVSDGAIKIGTISSAGDRAFTAVFLPAGDPLRAVQGPDQLKRARTERFLAMTAAQERLWVGTVDPQPT</sequence>
<feature type="region of interest" description="Disordered" evidence="6">
    <location>
        <begin position="1"/>
        <end position="37"/>
    </location>
</feature>
<proteinExistence type="predicted"/>
<dbReference type="InterPro" id="IPR014016">
    <property type="entry name" value="UvrD-like_ATP-bd"/>
</dbReference>
<keyword evidence="2 5" id="KW-0378">Hydrolase</keyword>
<organism evidence="8 9">
    <name type="scientific">Acidiferrimicrobium australe</name>
    <dbReference type="NCBI Taxonomy" id="2664430"/>
    <lineage>
        <taxon>Bacteria</taxon>
        <taxon>Bacillati</taxon>
        <taxon>Actinomycetota</taxon>
        <taxon>Acidimicrobiia</taxon>
        <taxon>Acidimicrobiales</taxon>
        <taxon>Acidimicrobiaceae</taxon>
        <taxon>Acidiferrimicrobium</taxon>
    </lineage>
</organism>
<dbReference type="Gene3D" id="3.40.50.300">
    <property type="entry name" value="P-loop containing nucleotide triphosphate hydrolases"/>
    <property type="match status" value="2"/>
</dbReference>